<dbReference type="GeneID" id="9683503"/>
<dbReference type="OMA" id="PTPEWNK"/>
<feature type="non-terminal residue" evidence="1">
    <location>
        <position position="169"/>
    </location>
</feature>
<dbReference type="InterPro" id="IPR016123">
    <property type="entry name" value="Mog1/PsbP_a/b/a-sand"/>
</dbReference>
<dbReference type="RefSeq" id="XP_003058065.1">
    <property type="nucleotide sequence ID" value="XM_003058019.1"/>
</dbReference>
<organism evidence="2">
    <name type="scientific">Micromonas pusilla (strain CCMP1545)</name>
    <name type="common">Picoplanktonic green alga</name>
    <dbReference type="NCBI Taxonomy" id="564608"/>
    <lineage>
        <taxon>Eukaryota</taxon>
        <taxon>Viridiplantae</taxon>
        <taxon>Chlorophyta</taxon>
        <taxon>Mamiellophyceae</taxon>
        <taxon>Mamiellales</taxon>
        <taxon>Mamiellaceae</taxon>
        <taxon>Micromonas</taxon>
    </lineage>
</organism>
<evidence type="ECO:0000313" key="2">
    <source>
        <dbReference type="Proteomes" id="UP000001876"/>
    </source>
</evidence>
<name>C1MQ50_MICPC</name>
<keyword evidence="2" id="KW-1185">Reference proteome</keyword>
<proteinExistence type="predicted"/>
<dbReference type="SUPFAM" id="SSF55724">
    <property type="entry name" value="Mog1p/PsbP-like"/>
    <property type="match status" value="1"/>
</dbReference>
<dbReference type="KEGG" id="mpp:MICPUCDRAFT_7077"/>
<evidence type="ECO:0000313" key="1">
    <source>
        <dbReference type="EMBL" id="EEH58016.1"/>
    </source>
</evidence>
<dbReference type="AlphaFoldDB" id="C1MQ50"/>
<accession>C1MQ50</accession>
<dbReference type="EMBL" id="GG663738">
    <property type="protein sequence ID" value="EEH58016.1"/>
    <property type="molecule type" value="Genomic_DNA"/>
</dbReference>
<dbReference type="OrthoDB" id="1916780at2759"/>
<gene>
    <name evidence="1" type="ORF">MICPUCDRAFT_7077</name>
</gene>
<reference evidence="1 2" key="1">
    <citation type="journal article" date="2009" name="Science">
        <title>Green evolution and dynamic adaptations revealed by genomes of the marine picoeukaryotes Micromonas.</title>
        <authorList>
            <person name="Worden A.Z."/>
            <person name="Lee J.H."/>
            <person name="Mock T."/>
            <person name="Rouze P."/>
            <person name="Simmons M.P."/>
            <person name="Aerts A.L."/>
            <person name="Allen A.E."/>
            <person name="Cuvelier M.L."/>
            <person name="Derelle E."/>
            <person name="Everett M.V."/>
            <person name="Foulon E."/>
            <person name="Grimwood J."/>
            <person name="Gundlach H."/>
            <person name="Henrissat B."/>
            <person name="Napoli C."/>
            <person name="McDonald S.M."/>
            <person name="Parker M.S."/>
            <person name="Rombauts S."/>
            <person name="Salamov A."/>
            <person name="Von Dassow P."/>
            <person name="Badger J.H."/>
            <person name="Coutinho P.M."/>
            <person name="Demir E."/>
            <person name="Dubchak I."/>
            <person name="Gentemann C."/>
            <person name="Eikrem W."/>
            <person name="Gready J.E."/>
            <person name="John U."/>
            <person name="Lanier W."/>
            <person name="Lindquist E.A."/>
            <person name="Lucas S."/>
            <person name="Mayer K.F."/>
            <person name="Moreau H."/>
            <person name="Not F."/>
            <person name="Otillar R."/>
            <person name="Panaud O."/>
            <person name="Pangilinan J."/>
            <person name="Paulsen I."/>
            <person name="Piegu B."/>
            <person name="Poliakov A."/>
            <person name="Robbens S."/>
            <person name="Schmutz J."/>
            <person name="Toulza E."/>
            <person name="Wyss T."/>
            <person name="Zelensky A."/>
            <person name="Zhou K."/>
            <person name="Armbrust E.V."/>
            <person name="Bhattacharya D."/>
            <person name="Goodenough U.W."/>
            <person name="Van de Peer Y."/>
            <person name="Grigoriev I.V."/>
        </authorList>
    </citation>
    <scope>NUCLEOTIDE SEQUENCE [LARGE SCALE GENOMIC DNA]</scope>
    <source>
        <strain evidence="1 2">CCMP1545</strain>
    </source>
</reference>
<protein>
    <submittedName>
        <fullName evidence="1">Predicted protein</fullName>
    </submittedName>
</protein>
<dbReference type="eggNOG" id="ENOG502QUTY">
    <property type="taxonomic scope" value="Eukaryota"/>
</dbReference>
<dbReference type="STRING" id="564608.C1MQ50"/>
<feature type="non-terminal residue" evidence="1">
    <location>
        <position position="1"/>
    </location>
</feature>
<dbReference type="Proteomes" id="UP000001876">
    <property type="component" value="Unassembled WGS sequence"/>
</dbReference>
<dbReference type="Gene3D" id="3.40.1000.10">
    <property type="entry name" value="Mog1/PsbP, alpha/beta/alpha sandwich"/>
    <property type="match status" value="1"/>
</dbReference>
<sequence length="169" mass="18818">FFGEATTSSSYGGYGGNENNFDKFKYYYEIPEGWVPDTVNKVEKSTNGTDSRWVNPKNKDQKVYCVTLTGYNKLKEDRTGILGDLALSDYNLQDALTGADSTIVNEREENGQTYVDFDLLGYFGAIYATVTVYGGRVYALFSICPESLLESGSEQAMRMRKSFGTIAKS</sequence>